<keyword evidence="1" id="KW-1133">Transmembrane helix</keyword>
<sequence length="406" mass="47058">MRILQFFITRIFLKRWILVLGMIILLFLANYLSFTTARSIISTFQGYQEIETLNKEGTFIANLDPNSEADFDKINIDDTQKVYEYLNKNYTYALQADGFVTSLHNKYEMKVSISYINEEAYKINQFRLSQGNHLNFNYKFNNEKIPVLVGAGLATNYPIGSNIEITDPATQQLVILKVQGVLKENTHRSNFYAPNSKNYFNFSILLPVNEEFIQSAGLDFHVNGLMDIALLDSTEEIAINLKVHIQENLGLEFNFFNQQENFNYFEDYYVYSLKIICTITFILLIIIVCLATWNTLISIRLMIKDFTINLLVGLSYSKLRSIFYRYFGILFSINLVILFVITAFNRYGFWLRKDSIFATYGIFGLISMDWIALLIVLFIDFIIGFTIVELTLRKVKSIPISMGVLK</sequence>
<accession>A0ABT9ZKV9</accession>
<evidence type="ECO:0008006" key="4">
    <source>
        <dbReference type="Google" id="ProtNLM"/>
    </source>
</evidence>
<keyword evidence="1" id="KW-0812">Transmembrane</keyword>
<evidence type="ECO:0000256" key="1">
    <source>
        <dbReference type="SAM" id="Phobius"/>
    </source>
</evidence>
<feature type="transmembrane region" description="Helical" evidence="1">
    <location>
        <begin position="12"/>
        <end position="32"/>
    </location>
</feature>
<comment type="caution">
    <text evidence="2">The sequence shown here is derived from an EMBL/GenBank/DDBJ whole genome shotgun (WGS) entry which is preliminary data.</text>
</comment>
<name>A0ABT9ZKV9_9BACI</name>
<organism evidence="2 3">
    <name type="scientific">Metabacillus malikii</name>
    <dbReference type="NCBI Taxonomy" id="1504265"/>
    <lineage>
        <taxon>Bacteria</taxon>
        <taxon>Bacillati</taxon>
        <taxon>Bacillota</taxon>
        <taxon>Bacilli</taxon>
        <taxon>Bacillales</taxon>
        <taxon>Bacillaceae</taxon>
        <taxon>Metabacillus</taxon>
    </lineage>
</organism>
<proteinExistence type="predicted"/>
<reference evidence="2 3" key="1">
    <citation type="submission" date="2023-07" db="EMBL/GenBank/DDBJ databases">
        <title>Genomic Encyclopedia of Type Strains, Phase IV (KMG-IV): sequencing the most valuable type-strain genomes for metagenomic binning, comparative biology and taxonomic classification.</title>
        <authorList>
            <person name="Goeker M."/>
        </authorList>
    </citation>
    <scope>NUCLEOTIDE SEQUENCE [LARGE SCALE GENOMIC DNA]</scope>
    <source>
        <strain evidence="2 3">DSM 29005</strain>
    </source>
</reference>
<keyword evidence="3" id="KW-1185">Reference proteome</keyword>
<dbReference type="RefSeq" id="WP_307344780.1">
    <property type="nucleotide sequence ID" value="NZ_JAUSUD010000023.1"/>
</dbReference>
<dbReference type="EMBL" id="JAUSUD010000023">
    <property type="protein sequence ID" value="MDQ0232620.1"/>
    <property type="molecule type" value="Genomic_DNA"/>
</dbReference>
<feature type="transmembrane region" description="Helical" evidence="1">
    <location>
        <begin position="281"/>
        <end position="303"/>
    </location>
</feature>
<keyword evidence="1" id="KW-0472">Membrane</keyword>
<feature type="transmembrane region" description="Helical" evidence="1">
    <location>
        <begin position="370"/>
        <end position="392"/>
    </location>
</feature>
<evidence type="ECO:0000313" key="3">
    <source>
        <dbReference type="Proteomes" id="UP001234495"/>
    </source>
</evidence>
<dbReference type="Proteomes" id="UP001234495">
    <property type="component" value="Unassembled WGS sequence"/>
</dbReference>
<feature type="transmembrane region" description="Helical" evidence="1">
    <location>
        <begin position="323"/>
        <end position="344"/>
    </location>
</feature>
<evidence type="ECO:0000313" key="2">
    <source>
        <dbReference type="EMBL" id="MDQ0232620.1"/>
    </source>
</evidence>
<gene>
    <name evidence="2" type="ORF">J2S19_003942</name>
</gene>
<protein>
    <recommendedName>
        <fullName evidence="4">Peptide ABC transporter permease</fullName>
    </recommendedName>
</protein>